<comment type="caution">
    <text evidence="1">The sequence shown here is derived from an EMBL/GenBank/DDBJ whole genome shotgun (WGS) entry which is preliminary data.</text>
</comment>
<protein>
    <recommendedName>
        <fullName evidence="3">BED-type domain-containing protein</fullName>
    </recommendedName>
</protein>
<organism evidence="1 2">
    <name type="scientific">Phytophthora megakarya</name>
    <dbReference type="NCBI Taxonomy" id="4795"/>
    <lineage>
        <taxon>Eukaryota</taxon>
        <taxon>Sar</taxon>
        <taxon>Stramenopiles</taxon>
        <taxon>Oomycota</taxon>
        <taxon>Peronosporomycetes</taxon>
        <taxon>Peronosporales</taxon>
        <taxon>Peronosporaceae</taxon>
        <taxon>Phytophthora</taxon>
    </lineage>
</organism>
<sequence length="138" mass="15523">MTSHAGVDYINKSLANNDPTDSSLSFPHIATSVSYLKFHSTAMISNKQHVSFFHVCVRQDLNRCGICDSQRKQAFATGYSNLMAHLSGKHTGYKESFDGQHCVSLQALGLFWRKQKTCSNGFNEFSCAICLYTRWKTL</sequence>
<accession>A0A225WBS1</accession>
<dbReference type="Proteomes" id="UP000198211">
    <property type="component" value="Unassembled WGS sequence"/>
</dbReference>
<evidence type="ECO:0008006" key="3">
    <source>
        <dbReference type="Google" id="ProtNLM"/>
    </source>
</evidence>
<dbReference type="AlphaFoldDB" id="A0A225WBS1"/>
<gene>
    <name evidence="1" type="ORF">PHMEG_00011811</name>
</gene>
<name>A0A225WBS1_9STRA</name>
<dbReference type="EMBL" id="NBNE01001285">
    <property type="protein sequence ID" value="OWZ14668.1"/>
    <property type="molecule type" value="Genomic_DNA"/>
</dbReference>
<evidence type="ECO:0000313" key="2">
    <source>
        <dbReference type="Proteomes" id="UP000198211"/>
    </source>
</evidence>
<proteinExistence type="predicted"/>
<keyword evidence="2" id="KW-1185">Reference proteome</keyword>
<reference evidence="2" key="1">
    <citation type="submission" date="2017-03" db="EMBL/GenBank/DDBJ databases">
        <title>Phytopthora megakarya and P. palmivora, two closely related causual agents of cacao black pod achieved similar genome size and gene model numbers by different mechanisms.</title>
        <authorList>
            <person name="Ali S."/>
            <person name="Shao J."/>
            <person name="Larry D.J."/>
            <person name="Kronmiller B."/>
            <person name="Shen D."/>
            <person name="Strem M.D."/>
            <person name="Melnick R.L."/>
            <person name="Guiltinan M.J."/>
            <person name="Tyler B.M."/>
            <person name="Meinhardt L.W."/>
            <person name="Bailey B.A."/>
        </authorList>
    </citation>
    <scope>NUCLEOTIDE SEQUENCE [LARGE SCALE GENOMIC DNA]</scope>
    <source>
        <strain evidence="2">zdho120</strain>
    </source>
</reference>
<evidence type="ECO:0000313" key="1">
    <source>
        <dbReference type="EMBL" id="OWZ14668.1"/>
    </source>
</evidence>